<comment type="subcellular location">
    <subcellularLocation>
        <location evidence="1">Nucleus</location>
    </subcellularLocation>
</comment>
<keyword evidence="2" id="KW-0143">Chaperone</keyword>
<feature type="domain" description="Histone chaperone" evidence="5">
    <location>
        <begin position="187"/>
        <end position="220"/>
    </location>
</feature>
<dbReference type="AlphaFoldDB" id="U6G990"/>
<gene>
    <name evidence="6" type="ORF">EAH_00053780</name>
</gene>
<dbReference type="OMA" id="ECTAEFA"/>
<dbReference type="EMBL" id="HG670311">
    <property type="protein sequence ID" value="CDI76087.1"/>
    <property type="molecule type" value="Genomic_DNA"/>
</dbReference>
<proteinExistence type="predicted"/>
<evidence type="ECO:0000256" key="1">
    <source>
        <dbReference type="ARBA" id="ARBA00004123"/>
    </source>
</evidence>
<sequence length="327" mass="34902">MSEAAAEQQQQQQQQPSAGRVAAAVARGCIGRPKVECTAEFAVSLLKKEFDLSAAAEDEIQRLQQIAEKVLKEVVEVASGSDEIEAFAAAAVDKEDPFEKNEKTKDAQACAPVATKAELQAAVKTLGMGPAAYRGLPKDNPAAYCKGLRRHLQELQSRVLTFIKNISGDVLSSLPSAEQLSELKKAAEAKKELSSLDASNIIQGRPKRRAASSAAEAIKRDIQRELDREAAQASSQPHSKKQKTDKEEGAAAAASSSSSSSSSSNGGDVAERKKAKEEEEEDEEDEDEDEDSSSDNSDESDDSSSNSSSGSSSSSNDDEEEEDEDED</sequence>
<feature type="region of interest" description="Disordered" evidence="4">
    <location>
        <begin position="204"/>
        <end position="327"/>
    </location>
</feature>
<dbReference type="Proteomes" id="UP000018050">
    <property type="component" value="Unassembled WGS sequence"/>
</dbReference>
<keyword evidence="7" id="KW-1185">Reference proteome</keyword>
<dbReference type="GeneID" id="25273448"/>
<feature type="compositionally biased region" description="Acidic residues" evidence="4">
    <location>
        <begin position="278"/>
        <end position="302"/>
    </location>
</feature>
<feature type="compositionally biased region" description="Low complexity" evidence="4">
    <location>
        <begin position="250"/>
        <end position="264"/>
    </location>
</feature>
<dbReference type="OrthoDB" id="387476at2759"/>
<reference evidence="6" key="2">
    <citation type="submission" date="2013-10" db="EMBL/GenBank/DDBJ databases">
        <authorList>
            <person name="Aslett M."/>
        </authorList>
    </citation>
    <scope>NUCLEOTIDE SEQUENCE</scope>
    <source>
        <strain evidence="6">Houghton</strain>
    </source>
</reference>
<reference evidence="6" key="1">
    <citation type="submission" date="2013-10" db="EMBL/GenBank/DDBJ databases">
        <title>Genomic analysis of the causative agents of coccidiosis in chickens.</title>
        <authorList>
            <person name="Reid A.J."/>
            <person name="Blake D."/>
            <person name="Billington K."/>
            <person name="Browne H."/>
            <person name="Dunn M."/>
            <person name="Hung S."/>
            <person name="Kawahara F."/>
            <person name="Miranda-Saavedra D."/>
            <person name="Mourier T."/>
            <person name="Nagra H."/>
            <person name="Otto T.D."/>
            <person name="Rawlings N."/>
            <person name="Sanchez A."/>
            <person name="Sanders M."/>
            <person name="Subramaniam C."/>
            <person name="Tay Y."/>
            <person name="Dear P."/>
            <person name="Doerig C."/>
            <person name="Gruber A."/>
            <person name="Parkinson J."/>
            <person name="Shirley M."/>
            <person name="Wan K.L."/>
            <person name="Berriman M."/>
            <person name="Tomley F."/>
            <person name="Pain A."/>
        </authorList>
    </citation>
    <scope>NUCLEOTIDE SEQUENCE</scope>
    <source>
        <strain evidence="6">Houghton</strain>
    </source>
</reference>
<dbReference type="InterPro" id="IPR019098">
    <property type="entry name" value="Histone_chaperone_domain_CHZ"/>
</dbReference>
<name>U6G990_EIMAC</name>
<dbReference type="SMART" id="SM01082">
    <property type="entry name" value="CHZ"/>
    <property type="match status" value="1"/>
</dbReference>
<evidence type="ECO:0000313" key="7">
    <source>
        <dbReference type="Proteomes" id="UP000018050"/>
    </source>
</evidence>
<feature type="compositionally biased region" description="Acidic residues" evidence="4">
    <location>
        <begin position="316"/>
        <end position="327"/>
    </location>
</feature>
<feature type="compositionally biased region" description="Low complexity" evidence="4">
    <location>
        <begin position="303"/>
        <end position="315"/>
    </location>
</feature>
<dbReference type="RefSeq" id="XP_013253299.1">
    <property type="nucleotide sequence ID" value="XM_013397845.1"/>
</dbReference>
<evidence type="ECO:0000313" key="6">
    <source>
        <dbReference type="EMBL" id="CDI76087.1"/>
    </source>
</evidence>
<evidence type="ECO:0000256" key="3">
    <source>
        <dbReference type="ARBA" id="ARBA00023242"/>
    </source>
</evidence>
<feature type="compositionally biased region" description="Basic and acidic residues" evidence="4">
    <location>
        <begin position="217"/>
        <end position="230"/>
    </location>
</feature>
<evidence type="ECO:0000259" key="5">
    <source>
        <dbReference type="SMART" id="SM01082"/>
    </source>
</evidence>
<evidence type="ECO:0000256" key="4">
    <source>
        <dbReference type="SAM" id="MobiDB-lite"/>
    </source>
</evidence>
<dbReference type="GO" id="GO:0005634">
    <property type="term" value="C:nucleus"/>
    <property type="evidence" value="ECO:0007669"/>
    <property type="project" value="UniProtKB-SubCell"/>
</dbReference>
<organism evidence="6 7">
    <name type="scientific">Eimeria acervulina</name>
    <name type="common">Coccidian parasite</name>
    <dbReference type="NCBI Taxonomy" id="5801"/>
    <lineage>
        <taxon>Eukaryota</taxon>
        <taxon>Sar</taxon>
        <taxon>Alveolata</taxon>
        <taxon>Apicomplexa</taxon>
        <taxon>Conoidasida</taxon>
        <taxon>Coccidia</taxon>
        <taxon>Eucoccidiorida</taxon>
        <taxon>Eimeriorina</taxon>
        <taxon>Eimeriidae</taxon>
        <taxon>Eimeria</taxon>
    </lineage>
</organism>
<keyword evidence="3" id="KW-0539">Nucleus</keyword>
<evidence type="ECO:0000256" key="2">
    <source>
        <dbReference type="ARBA" id="ARBA00023186"/>
    </source>
</evidence>
<dbReference type="VEuPathDB" id="ToxoDB:EAH_00053780"/>
<protein>
    <recommendedName>
        <fullName evidence="5">Histone chaperone domain-containing protein</fullName>
    </recommendedName>
</protein>
<accession>U6G990</accession>